<dbReference type="Proteomes" id="UP001185706">
    <property type="component" value="Unassembled WGS sequence"/>
</dbReference>
<comment type="caution">
    <text evidence="1">The sequence shown here is derived from an EMBL/GenBank/DDBJ whole genome shotgun (WGS) entry which is preliminary data.</text>
</comment>
<dbReference type="AlphaFoldDB" id="A0AAE4NL53"/>
<organism evidence="1 2">
    <name type="scientific">Corynebacterium tuberculostearicum</name>
    <dbReference type="NCBI Taxonomy" id="38304"/>
    <lineage>
        <taxon>Bacteria</taxon>
        <taxon>Bacillati</taxon>
        <taxon>Actinomycetota</taxon>
        <taxon>Actinomycetes</taxon>
        <taxon>Mycobacteriales</taxon>
        <taxon>Corynebacteriaceae</taxon>
        <taxon>Corynebacterium</taxon>
    </lineage>
</organism>
<evidence type="ECO:0000313" key="1">
    <source>
        <dbReference type="EMBL" id="MDV2418771.1"/>
    </source>
</evidence>
<dbReference type="RefSeq" id="WP_316993135.1">
    <property type="nucleotide sequence ID" value="NZ_JAVBIB010000003.1"/>
</dbReference>
<gene>
    <name evidence="1" type="ORF">RAE03_03130</name>
</gene>
<protein>
    <submittedName>
        <fullName evidence="1">Uncharacterized protein</fullName>
    </submittedName>
</protein>
<reference evidence="1" key="1">
    <citation type="submission" date="2023-08" db="EMBL/GenBank/DDBJ databases">
        <title>Genomic characterization of the C. tuberculostearicum species complex, a ubiquitous member of the human skin microbiome.</title>
        <authorList>
            <person name="Ahmed N."/>
            <person name="Deming C."/>
            <person name="Conlan S."/>
            <person name="Segre J."/>
        </authorList>
    </citation>
    <scope>NUCLEOTIDE SEQUENCE</scope>
    <source>
        <strain evidence="1">CTNIH22</strain>
    </source>
</reference>
<name>A0AAE4NL53_9CORY</name>
<sequence length="40" mass="4552">MPEFDDSSTAVADILHAFAVFEREEEHLLDAELRLNVYAS</sequence>
<dbReference type="EMBL" id="JAVBIB010000003">
    <property type="protein sequence ID" value="MDV2418771.1"/>
    <property type="molecule type" value="Genomic_DNA"/>
</dbReference>
<proteinExistence type="predicted"/>
<accession>A0AAE4NL53</accession>
<evidence type="ECO:0000313" key="2">
    <source>
        <dbReference type="Proteomes" id="UP001185706"/>
    </source>
</evidence>